<evidence type="ECO:0000313" key="2">
    <source>
        <dbReference type="Proteomes" id="UP001567350"/>
    </source>
</evidence>
<keyword evidence="2" id="KW-1185">Reference proteome</keyword>
<comment type="caution">
    <text evidence="1">The sequence shown here is derived from an EMBL/GenBank/DDBJ whole genome shotgun (WGS) entry which is preliminary data.</text>
</comment>
<name>A0ABV4IH81_9BURK</name>
<gene>
    <name evidence="1" type="ORF">ACBP88_12705</name>
</gene>
<dbReference type="Pfam" id="PF06892">
    <property type="entry name" value="Phage_CP76"/>
    <property type="match status" value="1"/>
</dbReference>
<organism evidence="1 2">
    <name type="scientific">Comamonas jiangduensis</name>
    <dbReference type="NCBI Taxonomy" id="1194168"/>
    <lineage>
        <taxon>Bacteria</taxon>
        <taxon>Pseudomonadati</taxon>
        <taxon>Pseudomonadota</taxon>
        <taxon>Betaproteobacteria</taxon>
        <taxon>Burkholderiales</taxon>
        <taxon>Comamonadaceae</taxon>
        <taxon>Comamonas</taxon>
    </lineage>
</organism>
<sequence>MALSFSLGAVGVYGDMGAEADIARGLDVLDAAALIAQKTPGGVPALAQRMGVSANTLQHKLNPNNATHHLTLREAMALQQVSGMPHVLHAMAAGLDFIALRCRPDDAQGDVVEAFMRVQLAMGEFTAAAADAQLGHGVTRNALRRVEHQANEAMACISHLVSALAAQVPNRSQE</sequence>
<dbReference type="Proteomes" id="UP001567350">
    <property type="component" value="Unassembled WGS sequence"/>
</dbReference>
<accession>A0ABV4IH81</accession>
<dbReference type="RefSeq" id="WP_370893069.1">
    <property type="nucleotide sequence ID" value="NZ_JBGJLR010000015.1"/>
</dbReference>
<reference evidence="1 2" key="1">
    <citation type="submission" date="2024-08" db="EMBL/GenBank/DDBJ databases">
        <authorList>
            <person name="Feng Z."/>
            <person name="Ronholm J."/>
        </authorList>
    </citation>
    <scope>NUCLEOTIDE SEQUENCE [LARGE SCALE GENOMIC DNA]</scope>
    <source>
        <strain evidence="1 2">4-AB0-8</strain>
    </source>
</reference>
<protein>
    <submittedName>
        <fullName evidence="1">Phage regulatory CII family protein</fullName>
    </submittedName>
</protein>
<dbReference type="EMBL" id="JBGJLR010000015">
    <property type="protein sequence ID" value="MEZ2740294.1"/>
    <property type="molecule type" value="Genomic_DNA"/>
</dbReference>
<proteinExistence type="predicted"/>
<evidence type="ECO:0000313" key="1">
    <source>
        <dbReference type="EMBL" id="MEZ2740294.1"/>
    </source>
</evidence>
<dbReference type="InterPro" id="IPR009679">
    <property type="entry name" value="Phage_186_CII-like"/>
</dbReference>